<dbReference type="EMBL" id="CADCVF010000037">
    <property type="protein sequence ID" value="CAA9456763.1"/>
    <property type="molecule type" value="Genomic_DNA"/>
</dbReference>
<dbReference type="AlphaFoldDB" id="A0A6J4QW62"/>
<name>A0A6J4QW62_9ACTN</name>
<dbReference type="InterPro" id="IPR025196">
    <property type="entry name" value="DUF4126"/>
</dbReference>
<evidence type="ECO:0000313" key="2">
    <source>
        <dbReference type="EMBL" id="CAA9456763.1"/>
    </source>
</evidence>
<reference evidence="2" key="1">
    <citation type="submission" date="2020-02" db="EMBL/GenBank/DDBJ databases">
        <authorList>
            <person name="Meier V. D."/>
        </authorList>
    </citation>
    <scope>NUCLEOTIDE SEQUENCE</scope>
    <source>
        <strain evidence="2">AVDCRST_MAG58</strain>
    </source>
</reference>
<protein>
    <recommendedName>
        <fullName evidence="1">DUF4126 domain-containing protein</fullName>
    </recommendedName>
</protein>
<gene>
    <name evidence="2" type="ORF">AVDCRST_MAG58-1485</name>
</gene>
<dbReference type="Pfam" id="PF13548">
    <property type="entry name" value="DUF4126"/>
    <property type="match status" value="1"/>
</dbReference>
<accession>A0A6J4QW62</accession>
<proteinExistence type="predicted"/>
<feature type="domain" description="DUF4126" evidence="1">
    <location>
        <begin position="6"/>
        <end position="151"/>
    </location>
</feature>
<evidence type="ECO:0000259" key="1">
    <source>
        <dbReference type="Pfam" id="PF13548"/>
    </source>
</evidence>
<sequence>MRSSRALGLGAISGLRSLSGPAFVSRGARHGHLDLTGTSLAFLGSPRLSAAVVVMALGELVGDKLPMTPSRTALPPLLGRAASGALVGAAVFVSEGGRATTGAALGSTAAIVAAFAGERLRALTVEKTGLPNPVIALAEDATVLIVGLSSLRHAR</sequence>
<organism evidence="2">
    <name type="scientific">uncultured Rubrobacteraceae bacterium</name>
    <dbReference type="NCBI Taxonomy" id="349277"/>
    <lineage>
        <taxon>Bacteria</taxon>
        <taxon>Bacillati</taxon>
        <taxon>Actinomycetota</taxon>
        <taxon>Rubrobacteria</taxon>
        <taxon>Rubrobacterales</taxon>
        <taxon>Rubrobacteraceae</taxon>
        <taxon>environmental samples</taxon>
    </lineage>
</organism>